<evidence type="ECO:0000256" key="4">
    <source>
        <dbReference type="ARBA" id="ARBA00022741"/>
    </source>
</evidence>
<dbReference type="SMART" id="SM00387">
    <property type="entry name" value="HATPase_c"/>
    <property type="match status" value="1"/>
</dbReference>
<feature type="transmembrane region" description="Helical" evidence="8">
    <location>
        <begin position="7"/>
        <end position="28"/>
    </location>
</feature>
<dbReference type="GO" id="GO:0000160">
    <property type="term" value="P:phosphorelay signal transduction system"/>
    <property type="evidence" value="ECO:0007669"/>
    <property type="project" value="UniProtKB-KW"/>
</dbReference>
<evidence type="ECO:0000256" key="8">
    <source>
        <dbReference type="SAM" id="Phobius"/>
    </source>
</evidence>
<keyword evidence="7" id="KW-0902">Two-component regulatory system</keyword>
<evidence type="ECO:0000256" key="1">
    <source>
        <dbReference type="ARBA" id="ARBA00000085"/>
    </source>
</evidence>
<dbReference type="PANTHER" id="PTHR43065">
    <property type="entry name" value="SENSOR HISTIDINE KINASE"/>
    <property type="match status" value="1"/>
</dbReference>
<keyword evidence="4" id="KW-0547">Nucleotide-binding</keyword>
<dbReference type="SUPFAM" id="SSF55874">
    <property type="entry name" value="ATPase domain of HSP90 chaperone/DNA topoisomerase II/histidine kinase"/>
    <property type="match status" value="1"/>
</dbReference>
<dbReference type="Pfam" id="PF02518">
    <property type="entry name" value="HATPase_c"/>
    <property type="match status" value="1"/>
</dbReference>
<dbReference type="Gene3D" id="3.30.565.10">
    <property type="entry name" value="Histidine kinase-like ATPase, C-terminal domain"/>
    <property type="match status" value="1"/>
</dbReference>
<dbReference type="STRING" id="688867.SAMN05660236_0919"/>
<keyword evidence="11" id="KW-1185">Reference proteome</keyword>
<dbReference type="PANTHER" id="PTHR43065:SF46">
    <property type="entry name" value="C4-DICARBOXYLATE TRANSPORT SENSOR PROTEIN DCTB"/>
    <property type="match status" value="1"/>
</dbReference>
<dbReference type="InterPro" id="IPR036890">
    <property type="entry name" value="HATPase_C_sf"/>
</dbReference>
<dbReference type="PRINTS" id="PR00344">
    <property type="entry name" value="BCTRLSENSOR"/>
</dbReference>
<name>A0A1T5JAW7_9BACT</name>
<evidence type="ECO:0000256" key="5">
    <source>
        <dbReference type="ARBA" id="ARBA00022777"/>
    </source>
</evidence>
<dbReference type="InterPro" id="IPR004358">
    <property type="entry name" value="Sig_transdc_His_kin-like_C"/>
</dbReference>
<accession>A0A1T5JAW7</accession>
<evidence type="ECO:0000256" key="7">
    <source>
        <dbReference type="ARBA" id="ARBA00023012"/>
    </source>
</evidence>
<dbReference type="RefSeq" id="WP_079685506.1">
    <property type="nucleotide sequence ID" value="NZ_FUZU01000001.1"/>
</dbReference>
<feature type="domain" description="Histidine kinase" evidence="9">
    <location>
        <begin position="229"/>
        <end position="452"/>
    </location>
</feature>
<feature type="transmembrane region" description="Helical" evidence="8">
    <location>
        <begin position="34"/>
        <end position="55"/>
    </location>
</feature>
<keyword evidence="5 10" id="KW-0418">Kinase</keyword>
<keyword evidence="6" id="KW-0067">ATP-binding</keyword>
<evidence type="ECO:0000313" key="11">
    <source>
        <dbReference type="Proteomes" id="UP000190961"/>
    </source>
</evidence>
<keyword evidence="3" id="KW-0808">Transferase</keyword>
<evidence type="ECO:0000313" key="10">
    <source>
        <dbReference type="EMBL" id="SKC48456.1"/>
    </source>
</evidence>
<keyword evidence="8" id="KW-0472">Membrane</keyword>
<dbReference type="InterPro" id="IPR005467">
    <property type="entry name" value="His_kinase_dom"/>
</dbReference>
<dbReference type="EC" id="2.7.13.3" evidence="2"/>
<proteinExistence type="predicted"/>
<organism evidence="10 11">
    <name type="scientific">Ohtaekwangia koreensis</name>
    <dbReference type="NCBI Taxonomy" id="688867"/>
    <lineage>
        <taxon>Bacteria</taxon>
        <taxon>Pseudomonadati</taxon>
        <taxon>Bacteroidota</taxon>
        <taxon>Cytophagia</taxon>
        <taxon>Cytophagales</taxon>
        <taxon>Fulvivirgaceae</taxon>
        <taxon>Ohtaekwangia</taxon>
    </lineage>
</organism>
<protein>
    <recommendedName>
        <fullName evidence="2">histidine kinase</fullName>
        <ecNumber evidence="2">2.7.13.3</ecNumber>
    </recommendedName>
</protein>
<reference evidence="10 11" key="1">
    <citation type="submission" date="2017-02" db="EMBL/GenBank/DDBJ databases">
        <authorList>
            <person name="Peterson S.W."/>
        </authorList>
    </citation>
    <scope>NUCLEOTIDE SEQUENCE [LARGE SCALE GENOMIC DNA]</scope>
    <source>
        <strain evidence="10 11">DSM 25262</strain>
    </source>
</reference>
<dbReference type="InterPro" id="IPR003594">
    <property type="entry name" value="HATPase_dom"/>
</dbReference>
<dbReference type="OrthoDB" id="1931120at2"/>
<dbReference type="EMBL" id="FUZU01000001">
    <property type="protein sequence ID" value="SKC48456.1"/>
    <property type="molecule type" value="Genomic_DNA"/>
</dbReference>
<dbReference type="GO" id="GO:0005524">
    <property type="term" value="F:ATP binding"/>
    <property type="evidence" value="ECO:0007669"/>
    <property type="project" value="UniProtKB-KW"/>
</dbReference>
<evidence type="ECO:0000256" key="2">
    <source>
        <dbReference type="ARBA" id="ARBA00012438"/>
    </source>
</evidence>
<dbReference type="Proteomes" id="UP000190961">
    <property type="component" value="Unassembled WGS sequence"/>
</dbReference>
<sequence>MILKRFNLLVTIRIVLLVANTLLFSWVVQQREMFFNQITLAIIFILQIAELIRFVNHTNRELSRFFLAIKHADFTITFQQAHLGKSFRELEGNMQSILQAYKQVKIEKEAQYQFLQMLVKQLPIGIISLAEEEIVLMNATAERLLRIEGFKNWNLLKLRNPVLTDELDSLGDHGRKLIEIRIGHDTSHLAVEVSTSYILNKSYRFITIQDIQTEIEQKEIEAWHKLIRILTHEIMNSVTPVSSLTETMQSMLTDRNGQLKGIDDITAETLGDIRFSLDTIQKRSEGLLDFVEKYRALTRVPKPNINPVHIKPFLKTVVNLMEPEVLRQNISLQWQIDDENLQVNLDRNLIEQVIINLITNSIYALQTVTEKKIILHAYRADHQVIMEVTDNGIGIRDKEMQDIFIPFFSTKKEGSGIGLSLSKQIMSLHKGSIKVTSIPHTKTSFLLIFRDK</sequence>
<evidence type="ECO:0000259" key="9">
    <source>
        <dbReference type="PROSITE" id="PS50109"/>
    </source>
</evidence>
<dbReference type="AlphaFoldDB" id="A0A1T5JAW7"/>
<dbReference type="PROSITE" id="PS50109">
    <property type="entry name" value="HIS_KIN"/>
    <property type="match status" value="1"/>
</dbReference>
<comment type="catalytic activity">
    <reaction evidence="1">
        <text>ATP + protein L-histidine = ADP + protein N-phospho-L-histidine.</text>
        <dbReference type="EC" id="2.7.13.3"/>
    </reaction>
</comment>
<keyword evidence="8" id="KW-1133">Transmembrane helix</keyword>
<dbReference type="GO" id="GO:0004673">
    <property type="term" value="F:protein histidine kinase activity"/>
    <property type="evidence" value="ECO:0007669"/>
    <property type="project" value="UniProtKB-EC"/>
</dbReference>
<gene>
    <name evidence="10" type="ORF">SAMN05660236_0919</name>
</gene>
<evidence type="ECO:0000256" key="6">
    <source>
        <dbReference type="ARBA" id="ARBA00022840"/>
    </source>
</evidence>
<evidence type="ECO:0000256" key="3">
    <source>
        <dbReference type="ARBA" id="ARBA00022679"/>
    </source>
</evidence>
<keyword evidence="8" id="KW-0812">Transmembrane</keyword>